<evidence type="ECO:0000313" key="6">
    <source>
        <dbReference type="Proteomes" id="UP001295423"/>
    </source>
</evidence>
<dbReference type="SMART" id="SM00116">
    <property type="entry name" value="CBS"/>
    <property type="match status" value="2"/>
</dbReference>
<keyword evidence="3" id="KW-0732">Signal</keyword>
<comment type="caution">
    <text evidence="5">The sequence shown here is derived from an EMBL/GenBank/DDBJ whole genome shotgun (WGS) entry which is preliminary data.</text>
</comment>
<evidence type="ECO:0000256" key="3">
    <source>
        <dbReference type="SAM" id="SignalP"/>
    </source>
</evidence>
<dbReference type="PANTHER" id="PTHR43080">
    <property type="entry name" value="CBS DOMAIN-CONTAINING PROTEIN CBSX3, MITOCHONDRIAL"/>
    <property type="match status" value="1"/>
</dbReference>
<feature type="chain" id="PRO_5041970366" description="CBS domain-containing protein" evidence="3">
    <location>
        <begin position="20"/>
        <end position="207"/>
    </location>
</feature>
<evidence type="ECO:0000256" key="1">
    <source>
        <dbReference type="ARBA" id="ARBA00023122"/>
    </source>
</evidence>
<feature type="domain" description="CBS" evidence="4">
    <location>
        <begin position="132"/>
        <end position="190"/>
    </location>
</feature>
<evidence type="ECO:0000313" key="5">
    <source>
        <dbReference type="EMBL" id="CAJ1935041.1"/>
    </source>
</evidence>
<feature type="domain" description="CBS" evidence="4">
    <location>
        <begin position="47"/>
        <end position="106"/>
    </location>
</feature>
<accession>A0AAD2CJZ5</accession>
<dbReference type="InterPro" id="IPR000644">
    <property type="entry name" value="CBS_dom"/>
</dbReference>
<reference evidence="5" key="1">
    <citation type="submission" date="2023-08" db="EMBL/GenBank/DDBJ databases">
        <authorList>
            <person name="Audoor S."/>
            <person name="Bilcke G."/>
        </authorList>
    </citation>
    <scope>NUCLEOTIDE SEQUENCE</scope>
</reference>
<proteinExistence type="predicted"/>
<dbReference type="PROSITE" id="PS51371">
    <property type="entry name" value="CBS"/>
    <property type="match status" value="2"/>
</dbReference>
<dbReference type="InterPro" id="IPR051257">
    <property type="entry name" value="Diverse_CBS-Domain"/>
</dbReference>
<dbReference type="SUPFAM" id="SSF54631">
    <property type="entry name" value="CBS-domain pair"/>
    <property type="match status" value="1"/>
</dbReference>
<keyword evidence="6" id="KW-1185">Reference proteome</keyword>
<dbReference type="Pfam" id="PF00571">
    <property type="entry name" value="CBS"/>
    <property type="match status" value="2"/>
</dbReference>
<dbReference type="Proteomes" id="UP001295423">
    <property type="component" value="Unassembled WGS sequence"/>
</dbReference>
<dbReference type="Gene3D" id="3.10.580.10">
    <property type="entry name" value="CBS-domain"/>
    <property type="match status" value="1"/>
</dbReference>
<feature type="signal peptide" evidence="3">
    <location>
        <begin position="1"/>
        <end position="19"/>
    </location>
</feature>
<name>A0AAD2CJZ5_9STRA</name>
<evidence type="ECO:0000259" key="4">
    <source>
        <dbReference type="PROSITE" id="PS51371"/>
    </source>
</evidence>
<gene>
    <name evidence="5" type="ORF">CYCCA115_LOCUS4378</name>
</gene>
<sequence length="207" mass="22136">MTKLLLTLIPLLLASSIDALATGGASQSRVFVGTPTQTDPRLVKDCMTPTPIFTLQTTNTVNEAIHDLLQRNLNGAPVVDEDDNLVGVITAFDFLAKENGGAVLPMQGSKEEMGRIMNVARKIVATTVGDLMSPEPITIHPHSSMREAAALMSSSRTHRLCVVNDDGKLIGTLATTDVMQDVLKAVRQALPESHGDPQDESVSELLP</sequence>
<evidence type="ECO:0000256" key="2">
    <source>
        <dbReference type="PROSITE-ProRule" id="PRU00703"/>
    </source>
</evidence>
<dbReference type="PANTHER" id="PTHR43080:SF2">
    <property type="entry name" value="CBS DOMAIN-CONTAINING PROTEIN"/>
    <property type="match status" value="1"/>
</dbReference>
<keyword evidence="1 2" id="KW-0129">CBS domain</keyword>
<dbReference type="InterPro" id="IPR046342">
    <property type="entry name" value="CBS_dom_sf"/>
</dbReference>
<protein>
    <recommendedName>
        <fullName evidence="4">CBS domain-containing protein</fullName>
    </recommendedName>
</protein>
<dbReference type="EMBL" id="CAKOGP040000446">
    <property type="protein sequence ID" value="CAJ1935041.1"/>
    <property type="molecule type" value="Genomic_DNA"/>
</dbReference>
<dbReference type="AlphaFoldDB" id="A0AAD2CJZ5"/>
<organism evidence="5 6">
    <name type="scientific">Cylindrotheca closterium</name>
    <dbReference type="NCBI Taxonomy" id="2856"/>
    <lineage>
        <taxon>Eukaryota</taxon>
        <taxon>Sar</taxon>
        <taxon>Stramenopiles</taxon>
        <taxon>Ochrophyta</taxon>
        <taxon>Bacillariophyta</taxon>
        <taxon>Bacillariophyceae</taxon>
        <taxon>Bacillariophycidae</taxon>
        <taxon>Bacillariales</taxon>
        <taxon>Bacillariaceae</taxon>
        <taxon>Cylindrotheca</taxon>
    </lineage>
</organism>